<reference evidence="2" key="1">
    <citation type="journal article" date="2017" name="Cell">
        <title>Insights into land plant evolution garnered from the Marchantia polymorpha genome.</title>
        <authorList>
            <person name="Bowman J.L."/>
            <person name="Kohchi T."/>
            <person name="Yamato K.T."/>
            <person name="Jenkins J."/>
            <person name="Shu S."/>
            <person name="Ishizaki K."/>
            <person name="Yamaoka S."/>
            <person name="Nishihama R."/>
            <person name="Nakamura Y."/>
            <person name="Berger F."/>
            <person name="Adam C."/>
            <person name="Aki S.S."/>
            <person name="Althoff F."/>
            <person name="Araki T."/>
            <person name="Arteaga-Vazquez M.A."/>
            <person name="Balasubrmanian S."/>
            <person name="Barry K."/>
            <person name="Bauer D."/>
            <person name="Boehm C.R."/>
            <person name="Briginshaw L."/>
            <person name="Caballero-Perez J."/>
            <person name="Catarino B."/>
            <person name="Chen F."/>
            <person name="Chiyoda S."/>
            <person name="Chovatia M."/>
            <person name="Davies K.M."/>
            <person name="Delmans M."/>
            <person name="Demura T."/>
            <person name="Dierschke T."/>
            <person name="Dolan L."/>
            <person name="Dorantes-Acosta A.E."/>
            <person name="Eklund D.M."/>
            <person name="Florent S.N."/>
            <person name="Flores-Sandoval E."/>
            <person name="Fujiyama A."/>
            <person name="Fukuzawa H."/>
            <person name="Galik B."/>
            <person name="Grimanelli D."/>
            <person name="Grimwood J."/>
            <person name="Grossniklaus U."/>
            <person name="Hamada T."/>
            <person name="Haseloff J."/>
            <person name="Hetherington A.J."/>
            <person name="Higo A."/>
            <person name="Hirakawa Y."/>
            <person name="Hundley H.N."/>
            <person name="Ikeda Y."/>
            <person name="Inoue K."/>
            <person name="Inoue S.I."/>
            <person name="Ishida S."/>
            <person name="Jia Q."/>
            <person name="Kakita M."/>
            <person name="Kanazawa T."/>
            <person name="Kawai Y."/>
            <person name="Kawashima T."/>
            <person name="Kennedy M."/>
            <person name="Kinose K."/>
            <person name="Kinoshita T."/>
            <person name="Kohara Y."/>
            <person name="Koide E."/>
            <person name="Komatsu K."/>
            <person name="Kopischke S."/>
            <person name="Kubo M."/>
            <person name="Kyozuka J."/>
            <person name="Lagercrantz U."/>
            <person name="Lin S.S."/>
            <person name="Lindquist E."/>
            <person name="Lipzen A.M."/>
            <person name="Lu C.W."/>
            <person name="De Luna E."/>
            <person name="Martienssen R.A."/>
            <person name="Minamino N."/>
            <person name="Mizutani M."/>
            <person name="Mizutani M."/>
            <person name="Mochizuki N."/>
            <person name="Monte I."/>
            <person name="Mosher R."/>
            <person name="Nagasaki H."/>
            <person name="Nakagami H."/>
            <person name="Naramoto S."/>
            <person name="Nishitani K."/>
            <person name="Ohtani M."/>
            <person name="Okamoto T."/>
            <person name="Okumura M."/>
            <person name="Phillips J."/>
            <person name="Pollak B."/>
            <person name="Reinders A."/>
            <person name="Rovekamp M."/>
            <person name="Sano R."/>
            <person name="Sawa S."/>
            <person name="Schmid M.W."/>
            <person name="Shirakawa M."/>
            <person name="Solano R."/>
            <person name="Spunde A."/>
            <person name="Suetsugu N."/>
            <person name="Sugano S."/>
            <person name="Sugiyama A."/>
            <person name="Sun R."/>
            <person name="Suzuki Y."/>
            <person name="Takenaka M."/>
            <person name="Takezawa D."/>
            <person name="Tomogane H."/>
            <person name="Tsuzuki M."/>
            <person name="Ueda T."/>
            <person name="Umeda M."/>
            <person name="Ward J.M."/>
            <person name="Watanabe Y."/>
            <person name="Yazaki K."/>
            <person name="Yokoyama R."/>
            <person name="Yoshitake Y."/>
            <person name="Yotsui I."/>
            <person name="Zachgo S."/>
            <person name="Schmutz J."/>
        </authorList>
    </citation>
    <scope>NUCLEOTIDE SEQUENCE [LARGE SCALE GENOMIC DNA]</scope>
    <source>
        <strain evidence="2">Tak-1</strain>
    </source>
</reference>
<evidence type="ECO:0000313" key="1">
    <source>
        <dbReference type="EMBL" id="PTQ38632.1"/>
    </source>
</evidence>
<evidence type="ECO:0000313" key="2">
    <source>
        <dbReference type="Proteomes" id="UP000244005"/>
    </source>
</evidence>
<proteinExistence type="predicted"/>
<accession>A0A2R6WXP7</accession>
<sequence length="75" mass="8485">MKSIIITATCCHRCVALARPRTIKLDGSHTTICTAFARESLARRTSARNYSFTRDPPSQRSQLVRCYRVQTSNLP</sequence>
<dbReference type="EMBL" id="KZ772722">
    <property type="protein sequence ID" value="PTQ38632.1"/>
    <property type="molecule type" value="Genomic_DNA"/>
</dbReference>
<organism evidence="1 2">
    <name type="scientific">Marchantia polymorpha</name>
    <name type="common">Common liverwort</name>
    <name type="synonym">Marchantia aquatica</name>
    <dbReference type="NCBI Taxonomy" id="3197"/>
    <lineage>
        <taxon>Eukaryota</taxon>
        <taxon>Viridiplantae</taxon>
        <taxon>Streptophyta</taxon>
        <taxon>Embryophyta</taxon>
        <taxon>Marchantiophyta</taxon>
        <taxon>Marchantiopsida</taxon>
        <taxon>Marchantiidae</taxon>
        <taxon>Marchantiales</taxon>
        <taxon>Marchantiaceae</taxon>
        <taxon>Marchantia</taxon>
    </lineage>
</organism>
<name>A0A2R6WXP7_MARPO</name>
<dbReference type="Gramene" id="Mp3g12940.1">
    <property type="protein sequence ID" value="Mp3g12940.1.cds1"/>
    <property type="gene ID" value="Mp3g12940"/>
</dbReference>
<keyword evidence="2" id="KW-1185">Reference proteome</keyword>
<dbReference type="Proteomes" id="UP000244005">
    <property type="component" value="Unassembled WGS sequence"/>
</dbReference>
<protein>
    <submittedName>
        <fullName evidence="1">Uncharacterized protein</fullName>
    </submittedName>
</protein>
<gene>
    <name evidence="1" type="ORF">MARPO_0050s0086</name>
</gene>
<dbReference type="AlphaFoldDB" id="A0A2R6WXP7"/>